<dbReference type="Proteomes" id="UP001227192">
    <property type="component" value="Unassembled WGS sequence"/>
</dbReference>
<keyword evidence="2" id="KW-1185">Reference proteome</keyword>
<reference evidence="1" key="2">
    <citation type="journal article" date="2016" name="Fungal Biol.">
        <title>Ochratoxin A production by Penicillium thymicola.</title>
        <authorList>
            <person name="Nguyen H.D.T."/>
            <person name="McMullin D.R."/>
            <person name="Ponomareva E."/>
            <person name="Riley R."/>
            <person name="Pomraning K.R."/>
            <person name="Baker S.E."/>
            <person name="Seifert K.A."/>
        </authorList>
    </citation>
    <scope>NUCLEOTIDE SEQUENCE</scope>
    <source>
        <strain evidence="1">DAOM 180753</strain>
    </source>
</reference>
<comment type="caution">
    <text evidence="1">The sequence shown here is derived from an EMBL/GenBank/DDBJ whole genome shotgun (WGS) entry which is preliminary data.</text>
</comment>
<dbReference type="InterPro" id="IPR036291">
    <property type="entry name" value="NAD(P)-bd_dom_sf"/>
</dbReference>
<protein>
    <recommendedName>
        <fullName evidence="3">Integral membrane protein</fullName>
    </recommendedName>
</protein>
<evidence type="ECO:0000313" key="2">
    <source>
        <dbReference type="Proteomes" id="UP001227192"/>
    </source>
</evidence>
<dbReference type="SUPFAM" id="SSF51735">
    <property type="entry name" value="NAD(P)-binding Rossmann-fold domains"/>
    <property type="match status" value="1"/>
</dbReference>
<evidence type="ECO:0000313" key="1">
    <source>
        <dbReference type="EMBL" id="KAJ9481018.1"/>
    </source>
</evidence>
<name>A0AAI9X2E6_PENTH</name>
<organism evidence="1 2">
    <name type="scientific">Penicillium thymicola</name>
    <dbReference type="NCBI Taxonomy" id="293382"/>
    <lineage>
        <taxon>Eukaryota</taxon>
        <taxon>Fungi</taxon>
        <taxon>Dikarya</taxon>
        <taxon>Ascomycota</taxon>
        <taxon>Pezizomycotina</taxon>
        <taxon>Eurotiomycetes</taxon>
        <taxon>Eurotiomycetidae</taxon>
        <taxon>Eurotiales</taxon>
        <taxon>Aspergillaceae</taxon>
        <taxon>Penicillium</taxon>
    </lineage>
</organism>
<accession>A0AAI9X2E6</accession>
<sequence>MLHRRTKASHPLLQRLARVHHSHHLYFTRHLKFDRKYLRENRFQALPLELAIQISGSVLGYIIASLVTPDGLVWTSRNHLWSTVAFEILRSCFVILIEGRDSNHVTYKTVPKDPNWIFAGPEFHSLHHVHPDRYIGSLVKVLDWICGTAYSFKHKRFVITGGGGAFGRAITRQIEREEGVRRVHKLKFGIDWDHHHFENALSVLSDCDVLILAHGSKGQDAVAANCDSVIRLIELFKKFRITNAACLTLPEVWYIGSEAELHPSWGIASLQRYSLSKRKFLPHARSYFDDPDMIYRHIVPSSFHSSMGPAVPSADWAARGAMWWIRRGARYIPVTYTGIAYLNYLNFMYRIPYAEDVNQR</sequence>
<dbReference type="AlphaFoldDB" id="A0AAI9X2E6"/>
<proteinExistence type="predicted"/>
<evidence type="ECO:0008006" key="3">
    <source>
        <dbReference type="Google" id="ProtNLM"/>
    </source>
</evidence>
<reference evidence="1" key="1">
    <citation type="submission" date="2015-06" db="EMBL/GenBank/DDBJ databases">
        <authorList>
            <person name="Nguyen H."/>
        </authorList>
    </citation>
    <scope>NUCLEOTIDE SEQUENCE</scope>
    <source>
        <strain evidence="1">DAOM 180753</strain>
    </source>
</reference>
<dbReference type="EMBL" id="LACB01000953">
    <property type="protein sequence ID" value="KAJ9481018.1"/>
    <property type="molecule type" value="Genomic_DNA"/>
</dbReference>
<gene>
    <name evidence="1" type="ORF">VN97_g12493</name>
</gene>